<dbReference type="AlphaFoldDB" id="A0A2N5XZ55"/>
<dbReference type="RefSeq" id="WP_101522441.1">
    <property type="nucleotide sequence ID" value="NZ_PKLZ01000013.1"/>
</dbReference>
<comment type="caution">
    <text evidence="1">The sequence shown here is derived from an EMBL/GenBank/DDBJ whole genome shotgun (WGS) entry which is preliminary data.</text>
</comment>
<reference evidence="2" key="1">
    <citation type="submission" date="2017-11" db="EMBL/GenBank/DDBJ databases">
        <title>The draft genome sequence of Chromatocurvus sp. F02.</title>
        <authorList>
            <person name="Du Z.-J."/>
            <person name="Chang Y.-Q."/>
        </authorList>
    </citation>
    <scope>NUCLEOTIDE SEQUENCE [LARGE SCALE GENOMIC DNA]</scope>
    <source>
        <strain evidence="2">F02</strain>
    </source>
</reference>
<sequence length="193" mass="21228">MKSQDIFILLKLVSLSQQEESGEISEAVNDSENMITVSDRYSARGLAAALGVSKTEVNASINRSIAVGMAKHERETGYPRANKSALLEFICHGLKYVFPVKPAEITRGIPTGFAAPGLKGELMSTGDYIYVWPDAKGKEKGQTVTPLFKSVPEAVKKDPRLYEYLALVDAVRLGNPRESKLAISRLEERLKSR</sequence>
<keyword evidence="2" id="KW-1185">Reference proteome</keyword>
<dbReference type="Proteomes" id="UP000234845">
    <property type="component" value="Unassembled WGS sequence"/>
</dbReference>
<name>A0A2N5XZ55_9GAMM</name>
<gene>
    <name evidence="1" type="ORF">CWI75_15505</name>
</gene>
<evidence type="ECO:0000313" key="2">
    <source>
        <dbReference type="Proteomes" id="UP000234845"/>
    </source>
</evidence>
<evidence type="ECO:0000313" key="1">
    <source>
        <dbReference type="EMBL" id="PLW81435.1"/>
    </source>
</evidence>
<dbReference type="OrthoDB" id="194359at2"/>
<dbReference type="EMBL" id="PKLZ01000013">
    <property type="protein sequence ID" value="PLW81435.1"/>
    <property type="molecule type" value="Genomic_DNA"/>
</dbReference>
<accession>A0A2N5XZ55</accession>
<organism evidence="1 2">
    <name type="scientific">Kineobactrum sediminis</name>
    <dbReference type="NCBI Taxonomy" id="1905677"/>
    <lineage>
        <taxon>Bacteria</taxon>
        <taxon>Pseudomonadati</taxon>
        <taxon>Pseudomonadota</taxon>
        <taxon>Gammaproteobacteria</taxon>
        <taxon>Cellvibrionales</taxon>
        <taxon>Halieaceae</taxon>
        <taxon>Kineobactrum</taxon>
    </lineage>
</organism>
<protein>
    <submittedName>
        <fullName evidence="1">Uncharacterized protein</fullName>
    </submittedName>
</protein>
<proteinExistence type="predicted"/>